<evidence type="ECO:0000313" key="2">
    <source>
        <dbReference type="EMBL" id="CAG5121632.1"/>
    </source>
</evidence>
<name>A0A8S3Z2N8_9EUPU</name>
<dbReference type="AlphaFoldDB" id="A0A8S3Z2N8"/>
<keyword evidence="3" id="KW-1185">Reference proteome</keyword>
<feature type="region of interest" description="Disordered" evidence="1">
    <location>
        <begin position="78"/>
        <end position="107"/>
    </location>
</feature>
<comment type="caution">
    <text evidence="2">The sequence shown here is derived from an EMBL/GenBank/DDBJ whole genome shotgun (WGS) entry which is preliminary data.</text>
</comment>
<proteinExistence type="predicted"/>
<dbReference type="OrthoDB" id="6130430at2759"/>
<evidence type="ECO:0000313" key="3">
    <source>
        <dbReference type="Proteomes" id="UP000678393"/>
    </source>
</evidence>
<dbReference type="Proteomes" id="UP000678393">
    <property type="component" value="Unassembled WGS sequence"/>
</dbReference>
<protein>
    <submittedName>
        <fullName evidence="2">Uncharacterized protein</fullName>
    </submittedName>
</protein>
<sequence>MLAKWLIRGILGERSQEHKNAKMERKSAKLAHKISRLDVKAAKIDYMATKCQYKSQHKKLSWRQKKWQKKADNLLKQASKLQEISRPQEGTQPEAPQVEPEATGRWVKDQEHDITILPPRYEDVCLQHQPPPYEENVTEKTKLYPVLM</sequence>
<gene>
    <name evidence="2" type="ORF">CUNI_LOCUS7190</name>
</gene>
<reference evidence="2" key="1">
    <citation type="submission" date="2021-04" db="EMBL/GenBank/DDBJ databases">
        <authorList>
            <consortium name="Molecular Ecology Group"/>
        </authorList>
    </citation>
    <scope>NUCLEOTIDE SEQUENCE</scope>
</reference>
<accession>A0A8S3Z2N8</accession>
<dbReference type="EMBL" id="CAJHNH020001125">
    <property type="protein sequence ID" value="CAG5121632.1"/>
    <property type="molecule type" value="Genomic_DNA"/>
</dbReference>
<evidence type="ECO:0000256" key="1">
    <source>
        <dbReference type="SAM" id="MobiDB-lite"/>
    </source>
</evidence>
<organism evidence="2 3">
    <name type="scientific">Candidula unifasciata</name>
    <dbReference type="NCBI Taxonomy" id="100452"/>
    <lineage>
        <taxon>Eukaryota</taxon>
        <taxon>Metazoa</taxon>
        <taxon>Spiralia</taxon>
        <taxon>Lophotrochozoa</taxon>
        <taxon>Mollusca</taxon>
        <taxon>Gastropoda</taxon>
        <taxon>Heterobranchia</taxon>
        <taxon>Euthyneura</taxon>
        <taxon>Panpulmonata</taxon>
        <taxon>Eupulmonata</taxon>
        <taxon>Stylommatophora</taxon>
        <taxon>Helicina</taxon>
        <taxon>Helicoidea</taxon>
        <taxon>Geomitridae</taxon>
        <taxon>Candidula</taxon>
    </lineage>
</organism>